<accession>A0A9N9MWQ5</accession>
<keyword evidence="7 17" id="KW-0554">One-carbon metabolism</keyword>
<dbReference type="EC" id="6.3.2.17" evidence="17"/>
<dbReference type="AlphaFoldDB" id="A0A9N9MWQ5"/>
<dbReference type="InterPro" id="IPR036565">
    <property type="entry name" value="Mur-like_cat_sf"/>
</dbReference>
<gene>
    <name evidence="20" type="ORF">CEUTPL_LOCUS13436</name>
</gene>
<name>A0A9N9MWQ5_9CUCU</name>
<evidence type="ECO:0000256" key="6">
    <source>
        <dbReference type="ARBA" id="ARBA00022490"/>
    </source>
</evidence>
<evidence type="ECO:0000256" key="10">
    <source>
        <dbReference type="ARBA" id="ARBA00022741"/>
    </source>
</evidence>
<comment type="similarity">
    <text evidence="5 17">Belongs to the folylpolyglutamate synthase family.</text>
</comment>
<dbReference type="GO" id="GO:0006730">
    <property type="term" value="P:one-carbon metabolic process"/>
    <property type="evidence" value="ECO:0007669"/>
    <property type="project" value="UniProtKB-KW"/>
</dbReference>
<comment type="pathway">
    <text evidence="4 17">Cofactor biosynthesis; tetrahydrofolylpolyglutamate biosynthesis.</text>
</comment>
<dbReference type="EMBL" id="OU892284">
    <property type="protein sequence ID" value="CAG9773035.1"/>
    <property type="molecule type" value="Genomic_DNA"/>
</dbReference>
<evidence type="ECO:0000256" key="8">
    <source>
        <dbReference type="ARBA" id="ARBA00022598"/>
    </source>
</evidence>
<dbReference type="SUPFAM" id="SSF53244">
    <property type="entry name" value="MurD-like peptide ligases, peptide-binding domain"/>
    <property type="match status" value="1"/>
</dbReference>
<dbReference type="GO" id="GO:0005524">
    <property type="term" value="F:ATP binding"/>
    <property type="evidence" value="ECO:0007669"/>
    <property type="project" value="UniProtKB-KW"/>
</dbReference>
<evidence type="ECO:0000256" key="11">
    <source>
        <dbReference type="ARBA" id="ARBA00022792"/>
    </source>
</evidence>
<keyword evidence="11" id="KW-0999">Mitochondrion inner membrane</keyword>
<dbReference type="GO" id="GO:0004326">
    <property type="term" value="F:tetrahydrofolylpolyglutamate synthase activity"/>
    <property type="evidence" value="ECO:0007669"/>
    <property type="project" value="UniProtKB-EC"/>
</dbReference>
<evidence type="ECO:0000256" key="17">
    <source>
        <dbReference type="PIRNR" id="PIRNR038895"/>
    </source>
</evidence>
<dbReference type="NCBIfam" id="TIGR01499">
    <property type="entry name" value="folC"/>
    <property type="match status" value="1"/>
</dbReference>
<evidence type="ECO:0000256" key="19">
    <source>
        <dbReference type="PIRSR" id="PIRSR038895-2"/>
    </source>
</evidence>
<dbReference type="GO" id="GO:0046872">
    <property type="term" value="F:metal ion binding"/>
    <property type="evidence" value="ECO:0007669"/>
    <property type="project" value="UniProtKB-KW"/>
</dbReference>
<keyword evidence="15" id="KW-0472">Membrane</keyword>
<evidence type="ECO:0000256" key="2">
    <source>
        <dbReference type="ARBA" id="ARBA00004305"/>
    </source>
</evidence>
<feature type="binding site" evidence="19">
    <location>
        <position position="184"/>
    </location>
    <ligand>
        <name>Mg(2+)</name>
        <dbReference type="ChEBI" id="CHEBI:18420"/>
        <label>1</label>
    </ligand>
</feature>
<dbReference type="Gene3D" id="3.90.190.20">
    <property type="entry name" value="Mur ligase, C-terminal domain"/>
    <property type="match status" value="1"/>
</dbReference>
<proteinExistence type="inferred from homology"/>
<feature type="binding site" evidence="19">
    <location>
        <position position="212"/>
    </location>
    <ligand>
        <name>Mg(2+)</name>
        <dbReference type="ChEBI" id="CHEBI:18420"/>
        <label>1</label>
    </ligand>
</feature>
<dbReference type="InterPro" id="IPR018109">
    <property type="entry name" value="Folylpolyglutamate_synth_CS"/>
</dbReference>
<evidence type="ECO:0000313" key="21">
    <source>
        <dbReference type="Proteomes" id="UP001152799"/>
    </source>
</evidence>
<comment type="subcellular location">
    <subcellularLocation>
        <location evidence="3">Cytoplasm</location>
    </subcellularLocation>
    <subcellularLocation>
        <location evidence="1">Mitochondrion inner membrane</location>
    </subcellularLocation>
    <subcellularLocation>
        <location evidence="2">Mitochondrion matrix</location>
    </subcellularLocation>
</comment>
<dbReference type="GO" id="GO:0005759">
    <property type="term" value="C:mitochondrial matrix"/>
    <property type="evidence" value="ECO:0007669"/>
    <property type="project" value="UniProtKB-SubCell"/>
</dbReference>
<dbReference type="InterPro" id="IPR023600">
    <property type="entry name" value="Folylpolyglutamate_synth_euk"/>
</dbReference>
<evidence type="ECO:0000256" key="14">
    <source>
        <dbReference type="ARBA" id="ARBA00023128"/>
    </source>
</evidence>
<evidence type="ECO:0000256" key="1">
    <source>
        <dbReference type="ARBA" id="ARBA00004273"/>
    </source>
</evidence>
<keyword evidence="12 18" id="KW-0067">ATP-binding</keyword>
<feature type="binding site" evidence="19">
    <location>
        <position position="115"/>
    </location>
    <ligand>
        <name>Mg(2+)</name>
        <dbReference type="ChEBI" id="CHEBI:18420"/>
        <label>1</label>
    </ligand>
</feature>
<feature type="binding site" evidence="18">
    <location>
        <position position="326"/>
    </location>
    <ligand>
        <name>ATP</name>
        <dbReference type="ChEBI" id="CHEBI:30616"/>
    </ligand>
</feature>
<evidence type="ECO:0000256" key="7">
    <source>
        <dbReference type="ARBA" id="ARBA00022563"/>
    </source>
</evidence>
<keyword evidence="10 18" id="KW-0547">Nucleotide-binding</keyword>
<keyword evidence="8 17" id="KW-0436">Ligase</keyword>
<dbReference type="PIRSF" id="PIRSF038895">
    <property type="entry name" value="FPGS"/>
    <property type="match status" value="1"/>
</dbReference>
<dbReference type="Proteomes" id="UP001152799">
    <property type="component" value="Chromosome 8"/>
</dbReference>
<sequence>MLLQFLNNFTASYNKQISHLSKRVIIMPNSYKEAIDTLNKLQSNIEYIKHAKIKNNQENNMLEMRKFLNRSGITLEQLDTLPVIHIAGTNGKGTTCSYCEQILRNHGYKTGFYSSPHLLEVRERIRLNGVPISKEKFSEHFWKIFDMLDKEKVAPYDMPLYFRFLTLLAWDIFLTEKVDVAILEVGIGGEYDCTNLVRKTLVAGITPLDIDHTALLGNSIESIAWNKAGIMKKGAKVFTAPQPLRALDVLKKKSLERDCSLDVIEDLYIDDQNNSRIPQHIQKTNASLALSVSKAFMEICPKSNNNNVFNLDLAKKSIESTRWPGRYEIISHCNKIFYLDGAHTIESMQVCSDWFLSKSKDNRVLIFNITGDRDPVNLLKLLVKCQFTTVIFLPNVGNDNDRADSDDQIQPVKLQLERCYKNKEIWMSLDTKSTVKVFPSFVKAAKSLEDDNRLHNVLVTGSIHLIGAAMSVLDPTLGGLL</sequence>
<keyword evidence="13 19" id="KW-0460">Magnesium</keyword>
<keyword evidence="9 19" id="KW-0479">Metal-binding</keyword>
<dbReference type="SUPFAM" id="SSF53623">
    <property type="entry name" value="MurD-like peptide ligases, catalytic domain"/>
    <property type="match status" value="1"/>
</dbReference>
<dbReference type="InterPro" id="IPR036615">
    <property type="entry name" value="Mur_ligase_C_dom_sf"/>
</dbReference>
<evidence type="ECO:0000256" key="9">
    <source>
        <dbReference type="ARBA" id="ARBA00022723"/>
    </source>
</evidence>
<evidence type="ECO:0000256" key="15">
    <source>
        <dbReference type="ARBA" id="ARBA00023136"/>
    </source>
</evidence>
<evidence type="ECO:0000256" key="18">
    <source>
        <dbReference type="PIRSR" id="PIRSR038895-1"/>
    </source>
</evidence>
<organism evidence="20 21">
    <name type="scientific">Ceutorhynchus assimilis</name>
    <name type="common">cabbage seed weevil</name>
    <dbReference type="NCBI Taxonomy" id="467358"/>
    <lineage>
        <taxon>Eukaryota</taxon>
        <taxon>Metazoa</taxon>
        <taxon>Ecdysozoa</taxon>
        <taxon>Arthropoda</taxon>
        <taxon>Hexapoda</taxon>
        <taxon>Insecta</taxon>
        <taxon>Pterygota</taxon>
        <taxon>Neoptera</taxon>
        <taxon>Endopterygota</taxon>
        <taxon>Coleoptera</taxon>
        <taxon>Polyphaga</taxon>
        <taxon>Cucujiformia</taxon>
        <taxon>Curculionidae</taxon>
        <taxon>Ceutorhynchinae</taxon>
        <taxon>Ceutorhynchus</taxon>
    </lineage>
</organism>
<evidence type="ECO:0000313" key="20">
    <source>
        <dbReference type="EMBL" id="CAG9773035.1"/>
    </source>
</evidence>
<comment type="cofactor">
    <cofactor evidence="17">
        <name>a monovalent cation</name>
        <dbReference type="ChEBI" id="CHEBI:60242"/>
    </cofactor>
    <text evidence="17">A monovalent cation.</text>
</comment>
<evidence type="ECO:0000256" key="4">
    <source>
        <dbReference type="ARBA" id="ARBA00005150"/>
    </source>
</evidence>
<comment type="catalytic activity">
    <reaction evidence="16 17">
        <text>(6S)-5,6,7,8-tetrahydrofolyl-(gamma-L-Glu)(n) + L-glutamate + ATP = (6S)-5,6,7,8-tetrahydrofolyl-(gamma-L-Glu)(n+1) + ADP + phosphate + H(+)</text>
        <dbReference type="Rhea" id="RHEA:10580"/>
        <dbReference type="Rhea" id="RHEA-COMP:14738"/>
        <dbReference type="Rhea" id="RHEA-COMP:14740"/>
        <dbReference type="ChEBI" id="CHEBI:15378"/>
        <dbReference type="ChEBI" id="CHEBI:29985"/>
        <dbReference type="ChEBI" id="CHEBI:30616"/>
        <dbReference type="ChEBI" id="CHEBI:43474"/>
        <dbReference type="ChEBI" id="CHEBI:141005"/>
        <dbReference type="ChEBI" id="CHEBI:456216"/>
        <dbReference type="EC" id="6.3.2.17"/>
    </reaction>
</comment>
<dbReference type="PROSITE" id="PS01012">
    <property type="entry name" value="FOLYLPOLYGLU_SYNT_2"/>
    <property type="match status" value="1"/>
</dbReference>
<dbReference type="PANTHER" id="PTHR11136">
    <property type="entry name" value="FOLYLPOLYGLUTAMATE SYNTHASE-RELATED"/>
    <property type="match status" value="1"/>
</dbReference>
<dbReference type="InterPro" id="IPR001645">
    <property type="entry name" value="Folylpolyglutamate_synth"/>
</dbReference>
<dbReference type="PANTHER" id="PTHR11136:SF5">
    <property type="entry name" value="FOLYLPOLYGLUTAMATE SYNTHASE, MITOCHONDRIAL"/>
    <property type="match status" value="1"/>
</dbReference>
<keyword evidence="21" id="KW-1185">Reference proteome</keyword>
<reference evidence="20" key="1">
    <citation type="submission" date="2022-01" db="EMBL/GenBank/DDBJ databases">
        <authorList>
            <person name="King R."/>
        </authorList>
    </citation>
    <scope>NUCLEOTIDE SEQUENCE</scope>
</reference>
<protein>
    <recommendedName>
        <fullName evidence="17">Folylpolyglutamate synthase</fullName>
        <ecNumber evidence="17">6.3.2.17</ecNumber>
    </recommendedName>
    <alternativeName>
        <fullName evidence="17">Folylpoly-gamma-glutamate synthetase</fullName>
    </alternativeName>
    <alternativeName>
        <fullName evidence="17">Tetrahydrofolylpolyglutamate synthase</fullName>
    </alternativeName>
</protein>
<comment type="function">
    <text evidence="17">Catalyzes conversion of folates to polyglutamate derivatives allowing concentration of folate compounds in the cell and the intracellular retention of these cofactors, which are important substrates for most of the folate-dependent enzymes that are involved in one-carbon transfer reactions involved in purine, pyrimidine and amino acid synthesis.</text>
</comment>
<evidence type="ECO:0000256" key="12">
    <source>
        <dbReference type="ARBA" id="ARBA00022840"/>
    </source>
</evidence>
<evidence type="ECO:0000256" key="16">
    <source>
        <dbReference type="ARBA" id="ARBA00047493"/>
    </source>
</evidence>
<evidence type="ECO:0000256" key="5">
    <source>
        <dbReference type="ARBA" id="ARBA00008276"/>
    </source>
</evidence>
<dbReference type="PROSITE" id="PS01011">
    <property type="entry name" value="FOLYLPOLYGLU_SYNT_1"/>
    <property type="match status" value="1"/>
</dbReference>
<keyword evidence="6" id="KW-0963">Cytoplasm</keyword>
<feature type="binding site" evidence="18">
    <location>
        <position position="340"/>
    </location>
    <ligand>
        <name>ATP</name>
        <dbReference type="ChEBI" id="CHEBI:30616"/>
    </ligand>
</feature>
<dbReference type="GO" id="GO:0005743">
    <property type="term" value="C:mitochondrial inner membrane"/>
    <property type="evidence" value="ECO:0007669"/>
    <property type="project" value="UniProtKB-SubCell"/>
</dbReference>
<dbReference type="GO" id="GO:0005829">
    <property type="term" value="C:cytosol"/>
    <property type="evidence" value="ECO:0007669"/>
    <property type="project" value="TreeGrafter"/>
</dbReference>
<dbReference type="Gene3D" id="3.40.1190.10">
    <property type="entry name" value="Mur-like, catalytic domain"/>
    <property type="match status" value="1"/>
</dbReference>
<evidence type="ECO:0000256" key="3">
    <source>
        <dbReference type="ARBA" id="ARBA00004496"/>
    </source>
</evidence>
<dbReference type="OrthoDB" id="5212574at2759"/>
<evidence type="ECO:0000256" key="13">
    <source>
        <dbReference type="ARBA" id="ARBA00022842"/>
    </source>
</evidence>
<keyword evidence="14" id="KW-0496">Mitochondrion</keyword>